<comment type="caution">
    <text evidence="3">The sequence shown here is derived from an EMBL/GenBank/DDBJ whole genome shotgun (WGS) entry which is preliminary data.</text>
</comment>
<dbReference type="NCBIfam" id="TIGR01891">
    <property type="entry name" value="amidohydrolases"/>
    <property type="match status" value="1"/>
</dbReference>
<reference evidence="4" key="1">
    <citation type="submission" date="2023-05" db="EMBL/GenBank/DDBJ databases">
        <title>Draft genome of Pseudofrankia sp. BMG5.37.</title>
        <authorList>
            <person name="Gtari M."/>
            <person name="Ghodhbane F."/>
            <person name="Sbissi I."/>
        </authorList>
    </citation>
    <scope>NUCLEOTIDE SEQUENCE [LARGE SCALE GENOMIC DNA]</scope>
    <source>
        <strain evidence="4">BMG 814</strain>
    </source>
</reference>
<dbReference type="InterPro" id="IPR017439">
    <property type="entry name" value="Amidohydrolase"/>
</dbReference>
<keyword evidence="4" id="KW-1185">Reference proteome</keyword>
<dbReference type="PANTHER" id="PTHR11014:SF63">
    <property type="entry name" value="METALLOPEPTIDASE, PUTATIVE (AFU_ORTHOLOGUE AFUA_6G09600)-RELATED"/>
    <property type="match status" value="1"/>
</dbReference>
<evidence type="ECO:0000256" key="1">
    <source>
        <dbReference type="SAM" id="MobiDB-lite"/>
    </source>
</evidence>
<name>A0ABT9IBA0_9ACTN</name>
<protein>
    <submittedName>
        <fullName evidence="3">Amidohydrolase</fullName>
    </submittedName>
</protein>
<feature type="compositionally biased region" description="Low complexity" evidence="1">
    <location>
        <begin position="397"/>
        <end position="417"/>
    </location>
</feature>
<accession>A0ABT9IBA0</accession>
<dbReference type="Pfam" id="PF07687">
    <property type="entry name" value="M20_dimer"/>
    <property type="match status" value="1"/>
</dbReference>
<dbReference type="Gene3D" id="3.40.630.10">
    <property type="entry name" value="Zn peptidases"/>
    <property type="match status" value="1"/>
</dbReference>
<proteinExistence type="predicted"/>
<dbReference type="PIRSF" id="PIRSF005962">
    <property type="entry name" value="Pept_M20D_amidohydro"/>
    <property type="match status" value="1"/>
</dbReference>
<dbReference type="Pfam" id="PF01546">
    <property type="entry name" value="Peptidase_M20"/>
    <property type="match status" value="1"/>
</dbReference>
<evidence type="ECO:0000313" key="4">
    <source>
        <dbReference type="Proteomes" id="UP001233673"/>
    </source>
</evidence>
<dbReference type="InterPro" id="IPR002933">
    <property type="entry name" value="Peptidase_M20"/>
</dbReference>
<dbReference type="RefSeq" id="WP_305999514.1">
    <property type="nucleotide sequence ID" value="NZ_JASNFN010000009.1"/>
</dbReference>
<dbReference type="EMBL" id="JASNFN010000009">
    <property type="protein sequence ID" value="MDP5182849.1"/>
    <property type="molecule type" value="Genomic_DNA"/>
</dbReference>
<dbReference type="PANTHER" id="PTHR11014">
    <property type="entry name" value="PEPTIDASE M20 FAMILY MEMBER"/>
    <property type="match status" value="1"/>
</dbReference>
<organism evidence="3 4">
    <name type="scientific">Blastococcus carthaginiensis</name>
    <dbReference type="NCBI Taxonomy" id="3050034"/>
    <lineage>
        <taxon>Bacteria</taxon>
        <taxon>Bacillati</taxon>
        <taxon>Actinomycetota</taxon>
        <taxon>Actinomycetes</taxon>
        <taxon>Geodermatophilales</taxon>
        <taxon>Geodermatophilaceae</taxon>
        <taxon>Blastococcus</taxon>
    </lineage>
</organism>
<feature type="compositionally biased region" description="Basic and acidic residues" evidence="1">
    <location>
        <begin position="418"/>
        <end position="447"/>
    </location>
</feature>
<sequence length="447" mass="46706">MTPVVEKLAAAVDEWVAANGSALSATRRHLHAHPELGYAEFETTSFLEERLRHHGLAPRRLPTGTGLTVDVGAGGGPVVVLRADIDALPLKDLKDVPYASTREGLAHACGHDVHTTVVLGVAVALASLDGLPGSVRCVFQPAEETVPGGATEVVASGVLDGASRAFALHCDPSIPAGRIGLRTGPITAACDRMDVTLTGPGGHTARPQMTVDLVDALGRIITDVPGLLSRQVDPRTGMSLVWGAVNAGVAANAIPQRGTLRGTVRVLDREAWKDAEELMRSLVGRVAATTGADVDVDYIRGVPPVVNDPRAVALLRSAALATVGAENLVLSPQSMGGEDFGWFADVMPIALARLGTHGGGAPLDLHRGTFDVDERAIGVGVRLLARTALLALEADAEPAATGAQAPARTRRPAPGDTSARRALDERREPEDEFHRPPDQQRSGERTG</sequence>
<dbReference type="InterPro" id="IPR011650">
    <property type="entry name" value="Peptidase_M20_dimer"/>
</dbReference>
<gene>
    <name evidence="3" type="ORF">QOZ88_09365</name>
</gene>
<dbReference type="Proteomes" id="UP001233673">
    <property type="component" value="Unassembled WGS sequence"/>
</dbReference>
<feature type="domain" description="Peptidase M20 dimerisation" evidence="2">
    <location>
        <begin position="193"/>
        <end position="287"/>
    </location>
</feature>
<dbReference type="SUPFAM" id="SSF55031">
    <property type="entry name" value="Bacterial exopeptidase dimerisation domain"/>
    <property type="match status" value="1"/>
</dbReference>
<evidence type="ECO:0000259" key="2">
    <source>
        <dbReference type="Pfam" id="PF07687"/>
    </source>
</evidence>
<evidence type="ECO:0000313" key="3">
    <source>
        <dbReference type="EMBL" id="MDP5182849.1"/>
    </source>
</evidence>
<dbReference type="SUPFAM" id="SSF53187">
    <property type="entry name" value="Zn-dependent exopeptidases"/>
    <property type="match status" value="1"/>
</dbReference>
<dbReference type="InterPro" id="IPR036264">
    <property type="entry name" value="Bact_exopeptidase_dim_dom"/>
</dbReference>
<dbReference type="Gene3D" id="3.30.70.360">
    <property type="match status" value="1"/>
</dbReference>
<feature type="region of interest" description="Disordered" evidence="1">
    <location>
        <begin position="397"/>
        <end position="447"/>
    </location>
</feature>